<feature type="domain" description="AB hydrolase-1" evidence="1">
    <location>
        <begin position="143"/>
        <end position="184"/>
    </location>
</feature>
<proteinExistence type="predicted"/>
<reference evidence="2 3" key="1">
    <citation type="submission" date="2023-05" db="EMBL/GenBank/DDBJ databases">
        <title>Genomic insight into Chryseobacterium sp. wdc7 isolated forest soil (Gotjawal).</title>
        <authorList>
            <person name="Park S.-J."/>
        </authorList>
    </citation>
    <scope>NUCLEOTIDE SEQUENCE [LARGE SCALE GENOMIC DNA]</scope>
    <source>
        <strain evidence="3">wdc7</strain>
    </source>
</reference>
<evidence type="ECO:0000313" key="3">
    <source>
        <dbReference type="Proteomes" id="UP001241656"/>
    </source>
</evidence>
<dbReference type="PROSITE" id="PS51257">
    <property type="entry name" value="PROKAR_LIPOPROTEIN"/>
    <property type="match status" value="1"/>
</dbReference>
<keyword evidence="2" id="KW-0378">Hydrolase</keyword>
<gene>
    <name evidence="2" type="ORF">QGN23_04015</name>
</gene>
<dbReference type="Gene3D" id="3.40.50.1820">
    <property type="entry name" value="alpha/beta hydrolase"/>
    <property type="match status" value="1"/>
</dbReference>
<accession>A0ABY8RGW3</accession>
<dbReference type="Pfam" id="PF00561">
    <property type="entry name" value="Abhydrolase_1"/>
    <property type="match status" value="1"/>
</dbReference>
<dbReference type="EMBL" id="CP124855">
    <property type="protein sequence ID" value="WHF52452.1"/>
    <property type="molecule type" value="Genomic_DNA"/>
</dbReference>
<evidence type="ECO:0000259" key="1">
    <source>
        <dbReference type="Pfam" id="PF00561"/>
    </source>
</evidence>
<protein>
    <submittedName>
        <fullName evidence="2">Alpha/beta hydrolase</fullName>
    </submittedName>
</protein>
<dbReference type="InterPro" id="IPR029058">
    <property type="entry name" value="AB_hydrolase_fold"/>
</dbReference>
<sequence>MKKSLIIFILFSLLGCKSKVATDHSNHKYLLSLVKYRDSTRNRVIPIAIYGHLDKKLVSKTPIIFSHGYGGNKGGDYIEDYTYLLETLASKGYFVISIQHELKTDELLAMDEPLKVTRMPNWKRGAENIGFVLNKIKEEYSSLNFDKLVIIGHSNGGDMSVLFAHQHPELIHKLISMDNRRMDLPKTHKPKVYTLRSSDYPADEGVLPSNEEQKKFGITVQFTDIKHSSMDNDANEEERKYLTSKILEYLNEN</sequence>
<dbReference type="RefSeq" id="WP_282905746.1">
    <property type="nucleotide sequence ID" value="NZ_CP124855.1"/>
</dbReference>
<organism evidence="2 3">
    <name type="scientific">Chryseobacterium gotjawalense</name>
    <dbReference type="NCBI Taxonomy" id="3042315"/>
    <lineage>
        <taxon>Bacteria</taxon>
        <taxon>Pseudomonadati</taxon>
        <taxon>Bacteroidota</taxon>
        <taxon>Flavobacteriia</taxon>
        <taxon>Flavobacteriales</taxon>
        <taxon>Weeksellaceae</taxon>
        <taxon>Chryseobacterium group</taxon>
        <taxon>Chryseobacterium</taxon>
    </lineage>
</organism>
<evidence type="ECO:0000313" key="2">
    <source>
        <dbReference type="EMBL" id="WHF52452.1"/>
    </source>
</evidence>
<dbReference type="GO" id="GO:0016787">
    <property type="term" value="F:hydrolase activity"/>
    <property type="evidence" value="ECO:0007669"/>
    <property type="project" value="UniProtKB-KW"/>
</dbReference>
<name>A0ABY8RGW3_9FLAO</name>
<dbReference type="Proteomes" id="UP001241656">
    <property type="component" value="Chromosome"/>
</dbReference>
<dbReference type="SUPFAM" id="SSF53474">
    <property type="entry name" value="alpha/beta-Hydrolases"/>
    <property type="match status" value="1"/>
</dbReference>
<dbReference type="InterPro" id="IPR000073">
    <property type="entry name" value="AB_hydrolase_1"/>
</dbReference>
<keyword evidence="3" id="KW-1185">Reference proteome</keyword>